<name>A0A8S4NCT3_OWEFU</name>
<reference evidence="2" key="1">
    <citation type="submission" date="2022-03" db="EMBL/GenBank/DDBJ databases">
        <authorList>
            <person name="Martin C."/>
        </authorList>
    </citation>
    <scope>NUCLEOTIDE SEQUENCE</scope>
</reference>
<gene>
    <name evidence="2" type="ORF">OFUS_LOCUS5395</name>
</gene>
<feature type="compositionally biased region" description="Polar residues" evidence="1">
    <location>
        <begin position="33"/>
        <end position="42"/>
    </location>
</feature>
<dbReference type="PANTHER" id="PTHR21446:SF12">
    <property type="entry name" value="POTASSIUM CHANNEL TETRAMERIZATION DOMAIN CONTAINING 1"/>
    <property type="match status" value="1"/>
</dbReference>
<feature type="compositionally biased region" description="Basic and acidic residues" evidence="1">
    <location>
        <begin position="43"/>
        <end position="60"/>
    </location>
</feature>
<dbReference type="PANTHER" id="PTHR21446">
    <property type="entry name" value="DUF3504 DOMAIN-CONTAINING PROTEIN"/>
    <property type="match status" value="1"/>
</dbReference>
<evidence type="ECO:0000313" key="3">
    <source>
        <dbReference type="Proteomes" id="UP000749559"/>
    </source>
</evidence>
<comment type="caution">
    <text evidence="2">The sequence shown here is derived from an EMBL/GenBank/DDBJ whole genome shotgun (WGS) entry which is preliminary data.</text>
</comment>
<sequence>MTRKKIDQIVPIVPNDTECEIKDVKLGEIQEPEQPNQQSRFHNPSESEISKLEDSRHETTTKTQTKWAIKIVKEWCTEQLKMTLDDMISSESFPEHLREFYASVRQKNGDNYSKSALNSIRAGIQRYLDNRGISMD</sequence>
<dbReference type="Proteomes" id="UP000749559">
    <property type="component" value="Unassembled WGS sequence"/>
</dbReference>
<organism evidence="2 3">
    <name type="scientific">Owenia fusiformis</name>
    <name type="common">Polychaete worm</name>
    <dbReference type="NCBI Taxonomy" id="6347"/>
    <lineage>
        <taxon>Eukaryota</taxon>
        <taxon>Metazoa</taxon>
        <taxon>Spiralia</taxon>
        <taxon>Lophotrochozoa</taxon>
        <taxon>Annelida</taxon>
        <taxon>Polychaeta</taxon>
        <taxon>Sedentaria</taxon>
        <taxon>Canalipalpata</taxon>
        <taxon>Sabellida</taxon>
        <taxon>Oweniida</taxon>
        <taxon>Oweniidae</taxon>
        <taxon>Owenia</taxon>
    </lineage>
</organism>
<protein>
    <submittedName>
        <fullName evidence="2">Uncharacterized protein</fullName>
    </submittedName>
</protein>
<evidence type="ECO:0000256" key="1">
    <source>
        <dbReference type="SAM" id="MobiDB-lite"/>
    </source>
</evidence>
<feature type="region of interest" description="Disordered" evidence="1">
    <location>
        <begin position="28"/>
        <end position="63"/>
    </location>
</feature>
<evidence type="ECO:0000313" key="2">
    <source>
        <dbReference type="EMBL" id="CAH1778486.1"/>
    </source>
</evidence>
<proteinExistence type="predicted"/>
<dbReference type="AlphaFoldDB" id="A0A8S4NCT3"/>
<dbReference type="InterPro" id="IPR052787">
    <property type="entry name" value="MAVS"/>
</dbReference>
<accession>A0A8S4NCT3</accession>
<dbReference type="EMBL" id="CAIIXF020000003">
    <property type="protein sequence ID" value="CAH1778486.1"/>
    <property type="molecule type" value="Genomic_DNA"/>
</dbReference>
<keyword evidence="3" id="KW-1185">Reference proteome</keyword>
<dbReference type="OrthoDB" id="6160471at2759"/>